<evidence type="ECO:0000259" key="2">
    <source>
        <dbReference type="Pfam" id="PF15644"/>
    </source>
</evidence>
<dbReference type="Proteomes" id="UP000063699">
    <property type="component" value="Chromosome"/>
</dbReference>
<proteinExistence type="predicted"/>
<evidence type="ECO:0000313" key="4">
    <source>
        <dbReference type="Proteomes" id="UP000063699"/>
    </source>
</evidence>
<name>A0A0N9I749_9PSEU</name>
<keyword evidence="4" id="KW-1185">Reference proteome</keyword>
<evidence type="ECO:0000313" key="3">
    <source>
        <dbReference type="EMBL" id="ALG12006.1"/>
    </source>
</evidence>
<feature type="domain" description="Immunity protein 35" evidence="1">
    <location>
        <begin position="239"/>
        <end position="321"/>
    </location>
</feature>
<gene>
    <name evidence="3" type="ORF">AOZ06_38650</name>
</gene>
<feature type="domain" description="Tox-PL" evidence="2">
    <location>
        <begin position="95"/>
        <end position="197"/>
    </location>
</feature>
<dbReference type="AlphaFoldDB" id="A0A0N9I749"/>
<evidence type="ECO:0000259" key="1">
    <source>
        <dbReference type="Pfam" id="PF15567"/>
    </source>
</evidence>
<dbReference type="KEGG" id="kphy:AOZ06_38650"/>
<dbReference type="OrthoDB" id="3681146at2"/>
<organism evidence="3 4">
    <name type="scientific">Kibdelosporangium phytohabitans</name>
    <dbReference type="NCBI Taxonomy" id="860235"/>
    <lineage>
        <taxon>Bacteria</taxon>
        <taxon>Bacillati</taxon>
        <taxon>Actinomycetota</taxon>
        <taxon>Actinomycetes</taxon>
        <taxon>Pseudonocardiales</taxon>
        <taxon>Pseudonocardiaceae</taxon>
        <taxon>Kibdelosporangium</taxon>
    </lineage>
</organism>
<dbReference type="InterPro" id="IPR029082">
    <property type="entry name" value="Imm35"/>
</dbReference>
<dbReference type="RefSeq" id="WP_054293902.1">
    <property type="nucleotide sequence ID" value="NZ_CP012752.1"/>
</dbReference>
<dbReference type="STRING" id="860235.AOZ06_38650"/>
<protein>
    <recommendedName>
        <fullName evidence="5">Tox-PL domain-containing protein</fullName>
    </recommendedName>
</protein>
<sequence length="430" mass="47336">MNDTLSRRAADWLDRTYGGLVTLTDDQPLVDGDRTQLFGCGYAGGPNEPMLAATIAVPKDGGEPFPVSNADPLDEALNGAPSADFDPLAWRWRVNARGCLVATDAAVDHRPSSALPWTPLDEAPGWWGRMLAAHFPSAEVSTCSTWADVTSILLEGGPGTRTVVWLRRQHDGKDLTGHLIYAFNDDDQAIFLDGQRGSLARLNDDEVGQLVVARFHRAAGERHEFLPLPWENPAPTLQAALDKATSWLEHTYKEPVVVVQPDAADETNRGWLFACTTRKFQETGDWRDQMLDAALVVPKQAGRTPFGLPNNDPWTYLTEWEVEDDGIADPPAPGAAAWFEPTMRELGTPLSSTVHQSWGETLTELAGTPKGSRALVWVRRQDFRGRESVGNLLIAVNEDSGVRLIDSMADRGYPSFDQEPMALHVIRYES</sequence>
<dbReference type="EMBL" id="CP012752">
    <property type="protein sequence ID" value="ALG12006.1"/>
    <property type="molecule type" value="Genomic_DNA"/>
</dbReference>
<dbReference type="Pfam" id="PF15567">
    <property type="entry name" value="Imm35"/>
    <property type="match status" value="1"/>
</dbReference>
<accession>A0A0N9I749</accession>
<reference evidence="3 4" key="1">
    <citation type="submission" date="2015-07" db="EMBL/GenBank/DDBJ databases">
        <title>Genome sequencing of Kibdelosporangium phytohabitans.</title>
        <authorList>
            <person name="Qin S."/>
            <person name="Xing K."/>
        </authorList>
    </citation>
    <scope>NUCLEOTIDE SEQUENCE [LARGE SCALE GENOMIC DNA]</scope>
    <source>
        <strain evidence="3 4">KLBMP1111</strain>
    </source>
</reference>
<dbReference type="InterPro" id="IPR028908">
    <property type="entry name" value="Tox-PL_dom"/>
</dbReference>
<evidence type="ECO:0008006" key="5">
    <source>
        <dbReference type="Google" id="ProtNLM"/>
    </source>
</evidence>
<dbReference type="Pfam" id="PF15644">
    <property type="entry name" value="Gln_amidase"/>
    <property type="match status" value="1"/>
</dbReference>